<evidence type="ECO:0000259" key="1">
    <source>
        <dbReference type="SMART" id="SM00507"/>
    </source>
</evidence>
<accession>A0A1A3N8K6</accession>
<organism evidence="2 3">
    <name type="scientific">Mycobacterium asiaticum</name>
    <dbReference type="NCBI Taxonomy" id="1790"/>
    <lineage>
        <taxon>Bacteria</taxon>
        <taxon>Bacillati</taxon>
        <taxon>Actinomycetota</taxon>
        <taxon>Actinomycetes</taxon>
        <taxon>Mycobacteriales</taxon>
        <taxon>Mycobacteriaceae</taxon>
        <taxon>Mycobacterium</taxon>
    </lineage>
</organism>
<protein>
    <recommendedName>
        <fullName evidence="1">HNH nuclease domain-containing protein</fullName>
    </recommendedName>
</protein>
<dbReference type="EMBL" id="LZLR01000174">
    <property type="protein sequence ID" value="OBK18126.1"/>
    <property type="molecule type" value="Genomic_DNA"/>
</dbReference>
<evidence type="ECO:0000313" key="2">
    <source>
        <dbReference type="EMBL" id="OBK18126.1"/>
    </source>
</evidence>
<name>A0A1A3N8K6_MYCAS</name>
<dbReference type="Proteomes" id="UP000093819">
    <property type="component" value="Unassembled WGS sequence"/>
</dbReference>
<dbReference type="Pfam" id="PF02720">
    <property type="entry name" value="DUF222"/>
    <property type="match status" value="1"/>
</dbReference>
<evidence type="ECO:0000313" key="3">
    <source>
        <dbReference type="Proteomes" id="UP000093819"/>
    </source>
</evidence>
<feature type="non-terminal residue" evidence="2">
    <location>
        <position position="442"/>
    </location>
</feature>
<dbReference type="AlphaFoldDB" id="A0A1A3N8K6"/>
<dbReference type="SMART" id="SM00507">
    <property type="entry name" value="HNHc"/>
    <property type="match status" value="1"/>
</dbReference>
<dbReference type="InterPro" id="IPR003870">
    <property type="entry name" value="DUF222"/>
</dbReference>
<sequence length="442" mass="47491">MFESKSEASAEEQLARFNRYMDEVIDHREGLTAKTAESAGWIARIQGAERVQNQAAALEFVAVGQLFGYRLSRSAETEDWAMDTMEAVAAEVAASLKISHGLGLAKVRYARAMRERLPQVAEVFIAGDIGFSAFATIVSRTDLIIDPQALAYVDTRIAASVTRWPSLTAARLAKKVDTIVAAADLDAVRRRKKNHKDREVYIGEDCEGTSEIHGSLASPDARALDAKLCALAATVCPHDPRTRDQRRADALGALAAGATRLGCRCGRTDCTAAQRKPAAPVTIHVIAEQATLEGNATTPASQISAEGLITADLLAELALTATLVPLIHPGDSPPEPRYRPSAALADFVRARDITCRWPGCDVAATHCDIDHTIPYAQGGPTHAGNLKCFCRRHHLIKTFWGWNETQLPNGHLILTSPAGDTHLTIPGSALLFPSLGRPVGGT</sequence>
<comment type="caution">
    <text evidence="2">The sequence shown here is derived from an EMBL/GenBank/DDBJ whole genome shotgun (WGS) entry which is preliminary data.</text>
</comment>
<dbReference type="Gene3D" id="1.10.30.50">
    <property type="match status" value="1"/>
</dbReference>
<reference evidence="3" key="1">
    <citation type="submission" date="2016-06" db="EMBL/GenBank/DDBJ databases">
        <authorList>
            <person name="Sutton G."/>
            <person name="Brinkac L."/>
            <person name="Sanka R."/>
            <person name="Adams M."/>
            <person name="Lau E."/>
            <person name="Garcia-Basteiro A."/>
            <person name="Lopez-Varela E."/>
            <person name="Palencia S."/>
        </authorList>
    </citation>
    <scope>NUCLEOTIDE SEQUENCE [LARGE SCALE GENOMIC DNA]</scope>
    <source>
        <strain evidence="3">1245335.1</strain>
    </source>
</reference>
<dbReference type="InterPro" id="IPR003615">
    <property type="entry name" value="HNH_nuc"/>
</dbReference>
<gene>
    <name evidence="2" type="ORF">A5635_02990</name>
</gene>
<feature type="domain" description="HNH nuclease" evidence="1">
    <location>
        <begin position="343"/>
        <end position="395"/>
    </location>
</feature>
<dbReference type="CDD" id="cd00085">
    <property type="entry name" value="HNHc"/>
    <property type="match status" value="1"/>
</dbReference>
<proteinExistence type="predicted"/>